<evidence type="ECO:0000256" key="4">
    <source>
        <dbReference type="ARBA" id="ARBA00022840"/>
    </source>
</evidence>
<dbReference type="PROSITE" id="PS50862">
    <property type="entry name" value="AA_TRNA_LIGASE_II"/>
    <property type="match status" value="1"/>
</dbReference>
<dbReference type="HAMAP" id="MF_00252">
    <property type="entry name" value="Lys_tRNA_synth_class2"/>
    <property type="match status" value="1"/>
</dbReference>
<dbReference type="EMBL" id="BAABCN010000010">
    <property type="protein sequence ID" value="GAA3887240.1"/>
    <property type="molecule type" value="Genomic_DNA"/>
</dbReference>
<keyword evidence="2 7" id="KW-0479">Metal-binding</keyword>
<evidence type="ECO:0000259" key="9">
    <source>
        <dbReference type="PROSITE" id="PS50862"/>
    </source>
</evidence>
<dbReference type="InterPro" id="IPR045864">
    <property type="entry name" value="aa-tRNA-synth_II/BPL/LPL"/>
</dbReference>
<dbReference type="Gene3D" id="3.30.930.10">
    <property type="entry name" value="Bira Bifunctional Protein, Domain 2"/>
    <property type="match status" value="1"/>
</dbReference>
<evidence type="ECO:0000256" key="8">
    <source>
        <dbReference type="RuleBase" id="RU000336"/>
    </source>
</evidence>
<dbReference type="PRINTS" id="PR00982">
    <property type="entry name" value="TRNASYNTHLYS"/>
</dbReference>
<evidence type="ECO:0000256" key="5">
    <source>
        <dbReference type="ARBA" id="ARBA00023146"/>
    </source>
</evidence>
<keyword evidence="11" id="KW-1185">Reference proteome</keyword>
<dbReference type="InterPro" id="IPR012340">
    <property type="entry name" value="NA-bd_OB-fold"/>
</dbReference>
<dbReference type="PANTHER" id="PTHR42918:SF15">
    <property type="entry name" value="LYSINE--TRNA LIGASE, CHLOROPLASTIC_MITOCHONDRIAL"/>
    <property type="match status" value="1"/>
</dbReference>
<dbReference type="InterPro" id="IPR018149">
    <property type="entry name" value="Lys-tRNA-synth_II_C"/>
</dbReference>
<dbReference type="EC" id="6.1.1.6" evidence="7"/>
<dbReference type="CDD" id="cd04322">
    <property type="entry name" value="LysRS_N"/>
    <property type="match status" value="1"/>
</dbReference>
<evidence type="ECO:0000313" key="11">
    <source>
        <dbReference type="Proteomes" id="UP001501803"/>
    </source>
</evidence>
<comment type="similarity">
    <text evidence="7">Belongs to the class-II aminoacyl-tRNA synthetase family.</text>
</comment>
<feature type="binding site" evidence="7">
    <location>
        <position position="468"/>
    </location>
    <ligand>
        <name>Mg(2+)</name>
        <dbReference type="ChEBI" id="CHEBI:18420"/>
        <label>1</label>
    </ligand>
</feature>
<dbReference type="Proteomes" id="UP001501803">
    <property type="component" value="Unassembled WGS sequence"/>
</dbReference>
<keyword evidence="4 7" id="KW-0067">ATP-binding</keyword>
<evidence type="ECO:0000256" key="2">
    <source>
        <dbReference type="ARBA" id="ARBA00022723"/>
    </source>
</evidence>
<comment type="cofactor">
    <cofactor evidence="7 8">
        <name>Mg(2+)</name>
        <dbReference type="ChEBI" id="CHEBI:18420"/>
    </cofactor>
    <text evidence="7 8">Binds 3 Mg(2+) ions per subunit.</text>
</comment>
<dbReference type="InterPro" id="IPR004365">
    <property type="entry name" value="NA-bd_OB_tRNA"/>
</dbReference>
<comment type="catalytic activity">
    <reaction evidence="6 7 8">
        <text>tRNA(Lys) + L-lysine + ATP = L-lysyl-tRNA(Lys) + AMP + diphosphate</text>
        <dbReference type="Rhea" id="RHEA:20792"/>
        <dbReference type="Rhea" id="RHEA-COMP:9696"/>
        <dbReference type="Rhea" id="RHEA-COMP:9697"/>
        <dbReference type="ChEBI" id="CHEBI:30616"/>
        <dbReference type="ChEBI" id="CHEBI:32551"/>
        <dbReference type="ChEBI" id="CHEBI:33019"/>
        <dbReference type="ChEBI" id="CHEBI:78442"/>
        <dbReference type="ChEBI" id="CHEBI:78529"/>
        <dbReference type="ChEBI" id="CHEBI:456215"/>
        <dbReference type="EC" id="6.1.1.6"/>
    </reaction>
</comment>
<feature type="binding site" evidence="7">
    <location>
        <position position="475"/>
    </location>
    <ligand>
        <name>Mg(2+)</name>
        <dbReference type="ChEBI" id="CHEBI:18420"/>
        <label>1</label>
    </ligand>
</feature>
<organism evidence="10 11">
    <name type="scientific">Leifsonia kafniensis</name>
    <dbReference type="NCBI Taxonomy" id="475957"/>
    <lineage>
        <taxon>Bacteria</taxon>
        <taxon>Bacillati</taxon>
        <taxon>Actinomycetota</taxon>
        <taxon>Actinomycetes</taxon>
        <taxon>Micrococcales</taxon>
        <taxon>Microbacteriaceae</taxon>
        <taxon>Leifsonia</taxon>
    </lineage>
</organism>
<dbReference type="Gene3D" id="2.40.50.140">
    <property type="entry name" value="Nucleic acid-binding proteins"/>
    <property type="match status" value="1"/>
</dbReference>
<comment type="subunit">
    <text evidence="7">Homodimer.</text>
</comment>
<sequence length="554" mass="60117">MTENIAAEATPAQSELAAKRAAKAEAKAAVKAAAKAKAAAAAAPDVDADATAEAELVDGGFTAAEMNEQKLVRLGKRERLNAMSTTPGGGAYPVSVPITDTIPAVRARFGDLEADATTGVIVGLAGRVVHQRNTGKLCFASLQAGDGSRIQAMVSLAVVGEESLANWKDLVDLGDHLFVSGEVISSRSGELSIMVAEWQIATKALLPLPNLHTELSEETRVRSRYLDLIAREQARRNVVNRSKTVASLRKTFTELDFLEIETPMLQTMHGGASARPFTTHSNAFDTELFLRIAPELFLKRAVVGGIDRVYEINRNFRNEGADSTHSPEFAMLEAYQAYGDYNSIANLTQLLIQNAAEAISGGHVVTWADGTEYDLGGEWDRISMYDSLNAAADTAFTPQTPLAELKALAEQEGIEIDHPIHGKYIEELWEHFVKGDLVRPTFVMDFPVDTSPLVRGHRSVDGVVEKWDLYIRGFELATGYSELVDPVVQRDRFIEQASLAAGGDPEAMRLDEEFLRALEYGMPPSGGMGMGIDRLLMALSGLGIRETILFPLVK</sequence>
<dbReference type="NCBIfam" id="TIGR00499">
    <property type="entry name" value="lysS_bact"/>
    <property type="match status" value="1"/>
</dbReference>
<gene>
    <name evidence="7 10" type="primary">lysS</name>
    <name evidence="10" type="ORF">GCM10022381_31580</name>
</gene>
<keyword evidence="1 7" id="KW-0436">Ligase</keyword>
<feature type="binding site" evidence="7">
    <location>
        <position position="475"/>
    </location>
    <ligand>
        <name>Mg(2+)</name>
        <dbReference type="ChEBI" id="CHEBI:18420"/>
        <label>2</label>
    </ligand>
</feature>
<dbReference type="InterPro" id="IPR044136">
    <property type="entry name" value="Lys-tRNA-ligase_II_N"/>
</dbReference>
<keyword evidence="3 7" id="KW-0547">Nucleotide-binding</keyword>
<evidence type="ECO:0000313" key="10">
    <source>
        <dbReference type="EMBL" id="GAA3887240.1"/>
    </source>
</evidence>
<name>A0ABP7KVQ7_9MICO</name>
<dbReference type="GO" id="GO:0016874">
    <property type="term" value="F:ligase activity"/>
    <property type="evidence" value="ECO:0007669"/>
    <property type="project" value="UniProtKB-KW"/>
</dbReference>
<proteinExistence type="inferred from homology"/>
<keyword evidence="7" id="KW-0963">Cytoplasm</keyword>
<keyword evidence="7" id="KW-0648">Protein biosynthesis</keyword>
<comment type="caution">
    <text evidence="10">The sequence shown here is derived from an EMBL/GenBank/DDBJ whole genome shotgun (WGS) entry which is preliminary data.</text>
</comment>
<keyword evidence="5 7" id="KW-0030">Aminoacyl-tRNA synthetase</keyword>
<dbReference type="InterPro" id="IPR002313">
    <property type="entry name" value="Lys-tRNA-ligase_II"/>
</dbReference>
<dbReference type="SUPFAM" id="SSF50249">
    <property type="entry name" value="Nucleic acid-binding proteins"/>
    <property type="match status" value="1"/>
</dbReference>
<evidence type="ECO:0000256" key="6">
    <source>
        <dbReference type="ARBA" id="ARBA00048573"/>
    </source>
</evidence>
<evidence type="ECO:0000256" key="7">
    <source>
        <dbReference type="HAMAP-Rule" id="MF_00252"/>
    </source>
</evidence>
<protein>
    <recommendedName>
        <fullName evidence="7">Lysine--tRNA ligase</fullName>
        <ecNumber evidence="7">6.1.1.6</ecNumber>
    </recommendedName>
    <alternativeName>
        <fullName evidence="7">Lysyl-tRNA synthetase</fullName>
        <shortName evidence="7">LysRS</shortName>
    </alternativeName>
</protein>
<dbReference type="NCBIfam" id="NF001756">
    <property type="entry name" value="PRK00484.1"/>
    <property type="match status" value="1"/>
</dbReference>
<dbReference type="Pfam" id="PF00152">
    <property type="entry name" value="tRNA-synt_2"/>
    <property type="match status" value="1"/>
</dbReference>
<evidence type="ECO:0000256" key="1">
    <source>
        <dbReference type="ARBA" id="ARBA00022598"/>
    </source>
</evidence>
<comment type="subcellular location">
    <subcellularLocation>
        <location evidence="7">Cytoplasm</location>
    </subcellularLocation>
</comment>
<reference evidence="11" key="1">
    <citation type="journal article" date="2019" name="Int. J. Syst. Evol. Microbiol.">
        <title>The Global Catalogue of Microorganisms (GCM) 10K type strain sequencing project: providing services to taxonomists for standard genome sequencing and annotation.</title>
        <authorList>
            <consortium name="The Broad Institute Genomics Platform"/>
            <consortium name="The Broad Institute Genome Sequencing Center for Infectious Disease"/>
            <person name="Wu L."/>
            <person name="Ma J."/>
        </authorList>
    </citation>
    <scope>NUCLEOTIDE SEQUENCE [LARGE SCALE GENOMIC DNA]</scope>
    <source>
        <strain evidence="11">JCM 17021</strain>
    </source>
</reference>
<accession>A0ABP7KVQ7</accession>
<dbReference type="InterPro" id="IPR004364">
    <property type="entry name" value="Aa-tRNA-synt_II"/>
</dbReference>
<dbReference type="PANTHER" id="PTHR42918">
    <property type="entry name" value="LYSYL-TRNA SYNTHETASE"/>
    <property type="match status" value="1"/>
</dbReference>
<dbReference type="InterPro" id="IPR006195">
    <property type="entry name" value="aa-tRNA-synth_II"/>
</dbReference>
<keyword evidence="7 8" id="KW-0460">Magnesium</keyword>
<feature type="domain" description="Aminoacyl-transfer RNA synthetases class-II family profile" evidence="9">
    <location>
        <begin position="241"/>
        <end position="551"/>
    </location>
</feature>
<dbReference type="Pfam" id="PF01336">
    <property type="entry name" value="tRNA_anti-codon"/>
    <property type="match status" value="1"/>
</dbReference>
<dbReference type="SUPFAM" id="SSF55681">
    <property type="entry name" value="Class II aaRS and biotin synthetases"/>
    <property type="match status" value="1"/>
</dbReference>
<evidence type="ECO:0000256" key="3">
    <source>
        <dbReference type="ARBA" id="ARBA00022741"/>
    </source>
</evidence>